<keyword evidence="3" id="KW-1185">Reference proteome</keyword>
<reference evidence="2 3" key="1">
    <citation type="journal article" date="2022" name="bioRxiv">
        <title>Genomics of Preaxostyla Flagellates Illuminates Evolutionary Transitions and the Path Towards Mitochondrial Loss.</title>
        <authorList>
            <person name="Novak L.V.F."/>
            <person name="Treitli S.C."/>
            <person name="Pyrih J."/>
            <person name="Halakuc P."/>
            <person name="Pipaliya S.V."/>
            <person name="Vacek V."/>
            <person name="Brzon O."/>
            <person name="Soukal P."/>
            <person name="Eme L."/>
            <person name="Dacks J.B."/>
            <person name="Karnkowska A."/>
            <person name="Elias M."/>
            <person name="Hampl V."/>
        </authorList>
    </citation>
    <scope>NUCLEOTIDE SEQUENCE [LARGE SCALE GENOMIC DNA]</scope>
    <source>
        <strain evidence="2">NAU3</strain>
        <tissue evidence="2">Gut</tissue>
    </source>
</reference>
<gene>
    <name evidence="2" type="ORF">BLNAU_4298</name>
</gene>
<organism evidence="2 3">
    <name type="scientific">Blattamonas nauphoetae</name>
    <dbReference type="NCBI Taxonomy" id="2049346"/>
    <lineage>
        <taxon>Eukaryota</taxon>
        <taxon>Metamonada</taxon>
        <taxon>Preaxostyla</taxon>
        <taxon>Oxymonadida</taxon>
        <taxon>Blattamonas</taxon>
    </lineage>
</organism>
<proteinExistence type="predicted"/>
<dbReference type="EMBL" id="JARBJD010000021">
    <property type="protein sequence ID" value="KAK2960643.1"/>
    <property type="molecule type" value="Genomic_DNA"/>
</dbReference>
<evidence type="ECO:0000313" key="2">
    <source>
        <dbReference type="EMBL" id="KAK2960643.1"/>
    </source>
</evidence>
<evidence type="ECO:0000313" key="3">
    <source>
        <dbReference type="Proteomes" id="UP001281761"/>
    </source>
</evidence>
<name>A0ABQ9YA42_9EUKA</name>
<feature type="region of interest" description="Disordered" evidence="1">
    <location>
        <begin position="47"/>
        <end position="67"/>
    </location>
</feature>
<evidence type="ECO:0000256" key="1">
    <source>
        <dbReference type="SAM" id="MobiDB-lite"/>
    </source>
</evidence>
<dbReference type="Proteomes" id="UP001281761">
    <property type="component" value="Unassembled WGS sequence"/>
</dbReference>
<comment type="caution">
    <text evidence="2">The sequence shown here is derived from an EMBL/GenBank/DDBJ whole genome shotgun (WGS) entry which is preliminary data.</text>
</comment>
<protein>
    <submittedName>
        <fullName evidence="2">Uncharacterized protein</fullName>
    </submittedName>
</protein>
<sequence length="67" mass="7331">MECLGRNLVSFSMVNLFEPSLQFEPCTDISSSTMVIADQFCPADATHTERGRAGAADGPFFNNELSR</sequence>
<accession>A0ABQ9YA42</accession>